<evidence type="ECO:0000259" key="1">
    <source>
        <dbReference type="SMART" id="SM00479"/>
    </source>
</evidence>
<dbReference type="Gene3D" id="3.30.420.10">
    <property type="entry name" value="Ribonuclease H-like superfamily/Ribonuclease H"/>
    <property type="match status" value="1"/>
</dbReference>
<dbReference type="SUPFAM" id="SSF53098">
    <property type="entry name" value="Ribonuclease H-like"/>
    <property type="match status" value="1"/>
</dbReference>
<dbReference type="SMART" id="SM00479">
    <property type="entry name" value="EXOIII"/>
    <property type="match status" value="1"/>
</dbReference>
<dbReference type="AlphaFoldDB" id="A0A1D8UV86"/>
<dbReference type="RefSeq" id="WP_070403130.1">
    <property type="nucleotide sequence ID" value="NZ_BJVW01000001.1"/>
</dbReference>
<feature type="domain" description="Exonuclease" evidence="1">
    <location>
        <begin position="2"/>
        <end position="174"/>
    </location>
</feature>
<dbReference type="PANTHER" id="PTHR30231:SF37">
    <property type="entry name" value="EXODEOXYRIBONUCLEASE 10"/>
    <property type="match status" value="1"/>
</dbReference>
<dbReference type="Pfam" id="PF00929">
    <property type="entry name" value="RNase_T"/>
    <property type="match status" value="1"/>
</dbReference>
<dbReference type="CDD" id="cd06127">
    <property type="entry name" value="DEDDh"/>
    <property type="match status" value="1"/>
</dbReference>
<dbReference type="STRING" id="153496.A0U89_10800"/>
<gene>
    <name evidence="2" type="ORF">A0U89_10800</name>
</gene>
<proteinExistence type="predicted"/>
<name>A0A1D8UV86_9PROT</name>
<dbReference type="InterPro" id="IPR013520">
    <property type="entry name" value="Ribonucl_H"/>
</dbReference>
<sequence length="201" mass="22257">MRLRVIDLETTGSLPDTAEIIEFGAVDVVQTPGGWQVETPHTQLLRPLGPLTPETQAIHHLTASDFSANDPIATPEILRALIWAAPQPDMLVAHHTAFEQHFLGPELTNSLPWLCTLKIAKRLWPDAPRHTNQVLRYWLNLDLAPNLAMPPHRAGPDAYVTAHILMRQLGLASLEDMRAWSATKSVRRGAALRAGRKMAQG</sequence>
<dbReference type="GO" id="GO:0003676">
    <property type="term" value="F:nucleic acid binding"/>
    <property type="evidence" value="ECO:0007669"/>
    <property type="project" value="InterPro"/>
</dbReference>
<dbReference type="GO" id="GO:0008408">
    <property type="term" value="F:3'-5' exonuclease activity"/>
    <property type="evidence" value="ECO:0007669"/>
    <property type="project" value="TreeGrafter"/>
</dbReference>
<reference evidence="2 3" key="1">
    <citation type="journal article" date="2016" name="Microb. Cell Fact.">
        <title>Dissection of exopolysaccharide biosynthesis in Kozakia baliensis.</title>
        <authorList>
            <person name="Brandt J.U."/>
            <person name="Jakob F."/>
            <person name="Behr J."/>
            <person name="Geissler A.J."/>
            <person name="Vogel R.F."/>
        </authorList>
    </citation>
    <scope>NUCLEOTIDE SEQUENCE [LARGE SCALE GENOMIC DNA]</scope>
    <source>
        <strain evidence="2 3">DSM 14400</strain>
    </source>
</reference>
<dbReference type="PANTHER" id="PTHR30231">
    <property type="entry name" value="DNA POLYMERASE III SUBUNIT EPSILON"/>
    <property type="match status" value="1"/>
</dbReference>
<dbReference type="InterPro" id="IPR012337">
    <property type="entry name" value="RNaseH-like_sf"/>
</dbReference>
<dbReference type="GO" id="GO:0045004">
    <property type="term" value="P:DNA replication proofreading"/>
    <property type="evidence" value="ECO:0007669"/>
    <property type="project" value="TreeGrafter"/>
</dbReference>
<dbReference type="KEGG" id="kba:A0U89_10800"/>
<evidence type="ECO:0000313" key="3">
    <source>
        <dbReference type="Proteomes" id="UP000179145"/>
    </source>
</evidence>
<dbReference type="OrthoDB" id="7822240at2"/>
<dbReference type="EMBL" id="CP014674">
    <property type="protein sequence ID" value="AOX17551.1"/>
    <property type="molecule type" value="Genomic_DNA"/>
</dbReference>
<dbReference type="eggNOG" id="COG0847">
    <property type="taxonomic scope" value="Bacteria"/>
</dbReference>
<dbReference type="InterPro" id="IPR036397">
    <property type="entry name" value="RNaseH_sf"/>
</dbReference>
<dbReference type="GO" id="GO:0005829">
    <property type="term" value="C:cytosol"/>
    <property type="evidence" value="ECO:0007669"/>
    <property type="project" value="TreeGrafter"/>
</dbReference>
<organism evidence="2 3">
    <name type="scientific">Kozakia baliensis</name>
    <dbReference type="NCBI Taxonomy" id="153496"/>
    <lineage>
        <taxon>Bacteria</taxon>
        <taxon>Pseudomonadati</taxon>
        <taxon>Pseudomonadota</taxon>
        <taxon>Alphaproteobacteria</taxon>
        <taxon>Acetobacterales</taxon>
        <taxon>Acetobacteraceae</taxon>
        <taxon>Kozakia</taxon>
    </lineage>
</organism>
<evidence type="ECO:0000313" key="2">
    <source>
        <dbReference type="EMBL" id="AOX17551.1"/>
    </source>
</evidence>
<keyword evidence="3" id="KW-1185">Reference proteome</keyword>
<dbReference type="Proteomes" id="UP000179145">
    <property type="component" value="Chromosome"/>
</dbReference>
<accession>A0A1D8UV86</accession>
<protein>
    <recommendedName>
        <fullName evidence="1">Exonuclease domain-containing protein</fullName>
    </recommendedName>
</protein>